<sequence length="27" mass="3040">MTQEPKQLDTNINFTPLGSINLYSAML</sequence>
<reference evidence="1" key="1">
    <citation type="submission" date="2018-05" db="EMBL/GenBank/DDBJ databases">
        <authorList>
            <person name="Lanie J.A."/>
            <person name="Ng W.-L."/>
            <person name="Kazmierczak K.M."/>
            <person name="Andrzejewski T.M."/>
            <person name="Davidsen T.M."/>
            <person name="Wayne K.J."/>
            <person name="Tettelin H."/>
            <person name="Glass J.I."/>
            <person name="Rusch D."/>
            <person name="Podicherti R."/>
            <person name="Tsui H.-C.T."/>
            <person name="Winkler M.E."/>
        </authorList>
    </citation>
    <scope>NUCLEOTIDE SEQUENCE</scope>
</reference>
<proteinExistence type="predicted"/>
<accession>A0A381X122</accession>
<gene>
    <name evidence="1" type="ORF">METZ01_LOCUS110777</name>
</gene>
<name>A0A381X122_9ZZZZ</name>
<dbReference type="EMBL" id="UINC01013400">
    <property type="protein sequence ID" value="SVA57923.1"/>
    <property type="molecule type" value="Genomic_DNA"/>
</dbReference>
<dbReference type="AlphaFoldDB" id="A0A381X122"/>
<evidence type="ECO:0000313" key="1">
    <source>
        <dbReference type="EMBL" id="SVA57923.1"/>
    </source>
</evidence>
<protein>
    <submittedName>
        <fullName evidence="1">Uncharacterized protein</fullName>
    </submittedName>
</protein>
<organism evidence="1">
    <name type="scientific">marine metagenome</name>
    <dbReference type="NCBI Taxonomy" id="408172"/>
    <lineage>
        <taxon>unclassified sequences</taxon>
        <taxon>metagenomes</taxon>
        <taxon>ecological metagenomes</taxon>
    </lineage>
</organism>